<dbReference type="AlphaFoldDB" id="A0A0D3JRS3"/>
<dbReference type="KEGG" id="ehx:EMIHUDRAFT_367023"/>
<protein>
    <submittedName>
        <fullName evidence="2">Uncharacterized protein</fullName>
    </submittedName>
</protein>
<dbReference type="Proteomes" id="UP000013827">
    <property type="component" value="Unassembled WGS sequence"/>
</dbReference>
<dbReference type="GeneID" id="17271753"/>
<dbReference type="RefSeq" id="XP_005778637.1">
    <property type="nucleotide sequence ID" value="XM_005778580.1"/>
</dbReference>
<accession>A0A0D3JRS3</accession>
<sequence length="66" mass="6954">MAARGKVGRSERLLGENERPAVEPPNNSTWRSSALAGTTEQMMSAAVTRRGRAAGALCGAGARKQR</sequence>
<proteinExistence type="predicted"/>
<reference evidence="2" key="2">
    <citation type="submission" date="2024-10" db="UniProtKB">
        <authorList>
            <consortium name="EnsemblProtists"/>
        </authorList>
    </citation>
    <scope>IDENTIFICATION</scope>
</reference>
<feature type="compositionally biased region" description="Basic and acidic residues" evidence="1">
    <location>
        <begin position="8"/>
        <end position="21"/>
    </location>
</feature>
<feature type="region of interest" description="Disordered" evidence="1">
    <location>
        <begin position="1"/>
        <end position="32"/>
    </location>
</feature>
<keyword evidence="3" id="KW-1185">Reference proteome</keyword>
<organism evidence="2 3">
    <name type="scientific">Emiliania huxleyi (strain CCMP1516)</name>
    <dbReference type="NCBI Taxonomy" id="280463"/>
    <lineage>
        <taxon>Eukaryota</taxon>
        <taxon>Haptista</taxon>
        <taxon>Haptophyta</taxon>
        <taxon>Prymnesiophyceae</taxon>
        <taxon>Isochrysidales</taxon>
        <taxon>Noelaerhabdaceae</taxon>
        <taxon>Emiliania</taxon>
    </lineage>
</organism>
<dbReference type="PaxDb" id="2903-EOD26208"/>
<name>A0A0D3JRS3_EMIH1</name>
<evidence type="ECO:0000313" key="2">
    <source>
        <dbReference type="EnsemblProtists" id="EOD26208"/>
    </source>
</evidence>
<dbReference type="HOGENOM" id="CLU_2836584_0_0_1"/>
<evidence type="ECO:0000313" key="3">
    <source>
        <dbReference type="Proteomes" id="UP000013827"/>
    </source>
</evidence>
<dbReference type="EnsemblProtists" id="EOD26208">
    <property type="protein sequence ID" value="EOD26208"/>
    <property type="gene ID" value="EMIHUDRAFT_367023"/>
</dbReference>
<evidence type="ECO:0000256" key="1">
    <source>
        <dbReference type="SAM" id="MobiDB-lite"/>
    </source>
</evidence>
<reference evidence="3" key="1">
    <citation type="journal article" date="2013" name="Nature">
        <title>Pan genome of the phytoplankton Emiliania underpins its global distribution.</title>
        <authorList>
            <person name="Read B.A."/>
            <person name="Kegel J."/>
            <person name="Klute M.J."/>
            <person name="Kuo A."/>
            <person name="Lefebvre S.C."/>
            <person name="Maumus F."/>
            <person name="Mayer C."/>
            <person name="Miller J."/>
            <person name="Monier A."/>
            <person name="Salamov A."/>
            <person name="Young J."/>
            <person name="Aguilar M."/>
            <person name="Claverie J.M."/>
            <person name="Frickenhaus S."/>
            <person name="Gonzalez K."/>
            <person name="Herman E.K."/>
            <person name="Lin Y.C."/>
            <person name="Napier J."/>
            <person name="Ogata H."/>
            <person name="Sarno A.F."/>
            <person name="Shmutz J."/>
            <person name="Schroeder D."/>
            <person name="de Vargas C."/>
            <person name="Verret F."/>
            <person name="von Dassow P."/>
            <person name="Valentin K."/>
            <person name="Van de Peer Y."/>
            <person name="Wheeler G."/>
            <person name="Dacks J.B."/>
            <person name="Delwiche C.F."/>
            <person name="Dyhrman S.T."/>
            <person name="Glockner G."/>
            <person name="John U."/>
            <person name="Richards T."/>
            <person name="Worden A.Z."/>
            <person name="Zhang X."/>
            <person name="Grigoriev I.V."/>
            <person name="Allen A.E."/>
            <person name="Bidle K."/>
            <person name="Borodovsky M."/>
            <person name="Bowler C."/>
            <person name="Brownlee C."/>
            <person name="Cock J.M."/>
            <person name="Elias M."/>
            <person name="Gladyshev V.N."/>
            <person name="Groth M."/>
            <person name="Guda C."/>
            <person name="Hadaegh A."/>
            <person name="Iglesias-Rodriguez M.D."/>
            <person name="Jenkins J."/>
            <person name="Jones B.M."/>
            <person name="Lawson T."/>
            <person name="Leese F."/>
            <person name="Lindquist E."/>
            <person name="Lobanov A."/>
            <person name="Lomsadze A."/>
            <person name="Malik S.B."/>
            <person name="Marsh M.E."/>
            <person name="Mackinder L."/>
            <person name="Mock T."/>
            <person name="Mueller-Roeber B."/>
            <person name="Pagarete A."/>
            <person name="Parker M."/>
            <person name="Probert I."/>
            <person name="Quesneville H."/>
            <person name="Raines C."/>
            <person name="Rensing S.A."/>
            <person name="Riano-Pachon D.M."/>
            <person name="Richier S."/>
            <person name="Rokitta S."/>
            <person name="Shiraiwa Y."/>
            <person name="Soanes D.M."/>
            <person name="van der Giezen M."/>
            <person name="Wahlund T.M."/>
            <person name="Williams B."/>
            <person name="Wilson W."/>
            <person name="Wolfe G."/>
            <person name="Wurch L.L."/>
        </authorList>
    </citation>
    <scope>NUCLEOTIDE SEQUENCE</scope>
</reference>